<dbReference type="AlphaFoldDB" id="A0A2U3TMM5"/>
<geneLocation type="mitochondrion" evidence="4"/>
<feature type="transmembrane region" description="Helical" evidence="2">
    <location>
        <begin position="366"/>
        <end position="395"/>
    </location>
</feature>
<dbReference type="EMBL" id="MG602717">
    <property type="protein sequence ID" value="AWA82132.1"/>
    <property type="molecule type" value="Genomic_DNA"/>
</dbReference>
<evidence type="ECO:0000313" key="3">
    <source>
        <dbReference type="EMBL" id="AWA82132.1"/>
    </source>
</evidence>
<feature type="transmembrane region" description="Helical" evidence="2">
    <location>
        <begin position="23"/>
        <end position="49"/>
    </location>
</feature>
<name>A0A2U3TMM5_CANCI</name>
<feature type="transmembrane region" description="Helical" evidence="2">
    <location>
        <begin position="70"/>
        <end position="88"/>
    </location>
</feature>
<keyword evidence="2" id="KW-0472">Membrane</keyword>
<reference evidence="4" key="1">
    <citation type="journal article" date="2018" name="Int. J. Biol. Macromol.">
        <title>Characterization of the mitochondrial genomes of three species in the ectomycorrhizal genus Cantharellus and phylogeny of Agaricomycetes.</title>
        <authorList>
            <person name="Li Q."/>
            <person name="Liao M."/>
            <person name="Yang M."/>
            <person name="Xiong C."/>
            <person name="Jin X."/>
            <person name="Chen Z."/>
            <person name="Huang W."/>
        </authorList>
    </citation>
    <scope>NUCLEOTIDE SEQUENCE</scope>
    <source>
        <strain evidence="4">S28</strain>
        <strain evidence="3">S75</strain>
    </source>
</reference>
<evidence type="ECO:0000256" key="1">
    <source>
        <dbReference type="SAM" id="MobiDB-lite"/>
    </source>
</evidence>
<feature type="compositionally biased region" description="Low complexity" evidence="1">
    <location>
        <begin position="257"/>
        <end position="285"/>
    </location>
</feature>
<keyword evidence="2" id="KW-1133">Transmembrane helix</keyword>
<sequence length="396" mass="44115">MFNHLMTNLINIDYLIIAHKIAIFSYLGITSAFVGFVVFYSLYLLSFFLKGSLKSQLNQFILDKYAPYKLLFLLFLIFTVTLIDIIYLEDKEVTVKIKGIEIIGSGISWINSAFGSSAAFVIGAKIAKAAIAKKSLPIPAKILVPIGVGSSSVAAYRGTNLIFDKISNSNQPSTLKVSLDTTEIKTIVESNPIKLFGWDYDRLLKNKIKVEPFGSNLKISPVNPSDEEADKPSSSLEWLNKHVVSSEDTPQNSDTNSPTPIEESSSPTPIEGSSSPTPIEGSSSSHIVNSPLEHKVLDYDFLSDILNYSIFINLVTLWLIFILATIFTSKIILDKNYSFSKWKSNKIGSIIASIIEFNIKFLSANYIFWIYFIIVSIFCSVAIITFWLTALLYMVK</sequence>
<dbReference type="EMBL" id="MG602718">
    <property type="protein sequence ID" value="AWA82164.1"/>
    <property type="molecule type" value="Genomic_DNA"/>
</dbReference>
<evidence type="ECO:0000313" key="4">
    <source>
        <dbReference type="EMBL" id="AWA82164.1"/>
    </source>
</evidence>
<keyword evidence="4" id="KW-0496">Mitochondrion</keyword>
<feature type="transmembrane region" description="Helical" evidence="2">
    <location>
        <begin position="310"/>
        <end position="333"/>
    </location>
</feature>
<organism evidence="4">
    <name type="scientific">Cantharellus cibarius</name>
    <name type="common">Chanterelle</name>
    <dbReference type="NCBI Taxonomy" id="36066"/>
    <lineage>
        <taxon>Eukaryota</taxon>
        <taxon>Fungi</taxon>
        <taxon>Dikarya</taxon>
        <taxon>Basidiomycota</taxon>
        <taxon>Agaricomycotina</taxon>
        <taxon>Agaricomycetes</taxon>
        <taxon>Cantharellales</taxon>
        <taxon>Hydnaceae</taxon>
        <taxon>Cantharellus</taxon>
    </lineage>
</organism>
<protein>
    <submittedName>
        <fullName evidence="4">Uncharacterized protein</fullName>
    </submittedName>
</protein>
<proteinExistence type="predicted"/>
<feature type="compositionally biased region" description="Polar residues" evidence="1">
    <location>
        <begin position="246"/>
        <end position="256"/>
    </location>
</feature>
<keyword evidence="2" id="KW-0812">Transmembrane</keyword>
<evidence type="ECO:0000256" key="2">
    <source>
        <dbReference type="SAM" id="Phobius"/>
    </source>
</evidence>
<feature type="region of interest" description="Disordered" evidence="1">
    <location>
        <begin position="244"/>
        <end position="285"/>
    </location>
</feature>
<feature type="transmembrane region" description="Helical" evidence="2">
    <location>
        <begin position="108"/>
        <end position="127"/>
    </location>
</feature>
<accession>A0A2U3TMM5</accession>
<gene>
    <name evidence="4" type="primary">orf396</name>
</gene>